<proteinExistence type="predicted"/>
<dbReference type="InterPro" id="IPR039420">
    <property type="entry name" value="WalR-like"/>
</dbReference>
<dbReference type="Proteomes" id="UP000323505">
    <property type="component" value="Unassembled WGS sequence"/>
</dbReference>
<protein>
    <submittedName>
        <fullName evidence="8">Response regulator transcription factor</fullName>
    </submittedName>
</protein>
<keyword evidence="3" id="KW-0238">DNA-binding</keyword>
<dbReference type="GO" id="GO:0000160">
    <property type="term" value="P:phosphorelay signal transduction system"/>
    <property type="evidence" value="ECO:0007669"/>
    <property type="project" value="InterPro"/>
</dbReference>
<dbReference type="PROSITE" id="PS50110">
    <property type="entry name" value="RESPONSE_REGULATORY"/>
    <property type="match status" value="1"/>
</dbReference>
<dbReference type="Pfam" id="PF00196">
    <property type="entry name" value="GerE"/>
    <property type="match status" value="1"/>
</dbReference>
<evidence type="ECO:0000256" key="3">
    <source>
        <dbReference type="ARBA" id="ARBA00023125"/>
    </source>
</evidence>
<evidence type="ECO:0000313" key="9">
    <source>
        <dbReference type="Proteomes" id="UP000323505"/>
    </source>
</evidence>
<dbReference type="AlphaFoldDB" id="A0A5D3FNL0"/>
<evidence type="ECO:0000256" key="1">
    <source>
        <dbReference type="ARBA" id="ARBA00022553"/>
    </source>
</evidence>
<dbReference type="PRINTS" id="PR00038">
    <property type="entry name" value="HTHLUXR"/>
</dbReference>
<dbReference type="PROSITE" id="PS50043">
    <property type="entry name" value="HTH_LUXR_2"/>
    <property type="match status" value="1"/>
</dbReference>
<dbReference type="InterPro" id="IPR011006">
    <property type="entry name" value="CheY-like_superfamily"/>
</dbReference>
<comment type="caution">
    <text evidence="8">The sequence shown here is derived from an EMBL/GenBank/DDBJ whole genome shotgun (WGS) entry which is preliminary data.</text>
</comment>
<dbReference type="InterPro" id="IPR000792">
    <property type="entry name" value="Tscrpt_reg_LuxR_C"/>
</dbReference>
<keyword evidence="2" id="KW-0805">Transcription regulation</keyword>
<evidence type="ECO:0000313" key="8">
    <source>
        <dbReference type="EMBL" id="TYK49516.1"/>
    </source>
</evidence>
<feature type="modified residue" description="4-aspartylphosphate" evidence="5">
    <location>
        <position position="60"/>
    </location>
</feature>
<dbReference type="EMBL" id="VSRQ01000003">
    <property type="protein sequence ID" value="TYK49516.1"/>
    <property type="molecule type" value="Genomic_DNA"/>
</dbReference>
<dbReference type="Pfam" id="PF00072">
    <property type="entry name" value="Response_reg"/>
    <property type="match status" value="1"/>
</dbReference>
<dbReference type="InterPro" id="IPR058245">
    <property type="entry name" value="NreC/VraR/RcsB-like_REC"/>
</dbReference>
<dbReference type="GO" id="GO:0003677">
    <property type="term" value="F:DNA binding"/>
    <property type="evidence" value="ECO:0007669"/>
    <property type="project" value="UniProtKB-KW"/>
</dbReference>
<evidence type="ECO:0000256" key="2">
    <source>
        <dbReference type="ARBA" id="ARBA00023015"/>
    </source>
</evidence>
<dbReference type="RefSeq" id="WP_148760334.1">
    <property type="nucleotide sequence ID" value="NZ_VSRQ01000003.1"/>
</dbReference>
<keyword evidence="4" id="KW-0804">Transcription</keyword>
<name>A0A5D3FNL0_9ACTN</name>
<sequence>MTAGPPPRIRALVVEDNPIVRSGLVTLLRAADVEVVGEAVDGRHAIELAGRLRPDIVLLDVRMPVLDGVAAAGPLSRVAKVLMLSYATDAGLIGDAIRNGASGYLVHGAFDMPELVAAIRDTVGGRASPLSPAASTAVVEALRRTPSAGGTPPGRDEFGLTSRESTVMDLIARGRTNAEIARALVISEFTVKNHVSHIFAKLGVGTRGAAIARWLRTDESPPTDPRQK</sequence>
<dbReference type="SMART" id="SM00448">
    <property type="entry name" value="REC"/>
    <property type="match status" value="1"/>
</dbReference>
<dbReference type="CDD" id="cd06170">
    <property type="entry name" value="LuxR_C_like"/>
    <property type="match status" value="1"/>
</dbReference>
<evidence type="ECO:0000256" key="4">
    <source>
        <dbReference type="ARBA" id="ARBA00023163"/>
    </source>
</evidence>
<dbReference type="PANTHER" id="PTHR43214:SF24">
    <property type="entry name" value="TRANSCRIPTIONAL REGULATORY PROTEIN NARL-RELATED"/>
    <property type="match status" value="1"/>
</dbReference>
<reference evidence="8 9" key="1">
    <citation type="submission" date="2019-08" db="EMBL/GenBank/DDBJ databases">
        <title>Actinomadura sp. nov. CYP1-5 isolated from mountain soil.</title>
        <authorList>
            <person name="Songsumanus A."/>
            <person name="Kuncharoen N."/>
            <person name="Kudo T."/>
            <person name="Yuki M."/>
            <person name="Igarashi Y."/>
            <person name="Tanasupawat S."/>
        </authorList>
    </citation>
    <scope>NUCLEOTIDE SEQUENCE [LARGE SCALE GENOMIC DNA]</scope>
    <source>
        <strain evidence="8 9">CYP1-5</strain>
    </source>
</reference>
<keyword evidence="1 5" id="KW-0597">Phosphoprotein</keyword>
<evidence type="ECO:0000259" key="6">
    <source>
        <dbReference type="PROSITE" id="PS50043"/>
    </source>
</evidence>
<dbReference type="PROSITE" id="PS00622">
    <property type="entry name" value="HTH_LUXR_1"/>
    <property type="match status" value="1"/>
</dbReference>
<gene>
    <name evidence="8" type="ORF">FXF68_17385</name>
</gene>
<evidence type="ECO:0000256" key="5">
    <source>
        <dbReference type="PROSITE-ProRule" id="PRU00169"/>
    </source>
</evidence>
<accession>A0A5D3FNL0</accession>
<dbReference type="PANTHER" id="PTHR43214">
    <property type="entry name" value="TWO-COMPONENT RESPONSE REGULATOR"/>
    <property type="match status" value="1"/>
</dbReference>
<dbReference type="SMART" id="SM00421">
    <property type="entry name" value="HTH_LUXR"/>
    <property type="match status" value="1"/>
</dbReference>
<dbReference type="Gene3D" id="3.40.50.2300">
    <property type="match status" value="1"/>
</dbReference>
<feature type="domain" description="Response regulatory" evidence="7">
    <location>
        <begin position="10"/>
        <end position="123"/>
    </location>
</feature>
<keyword evidence="9" id="KW-1185">Reference proteome</keyword>
<evidence type="ECO:0000259" key="7">
    <source>
        <dbReference type="PROSITE" id="PS50110"/>
    </source>
</evidence>
<organism evidence="8 9">
    <name type="scientific">Actinomadura decatromicini</name>
    <dbReference type="NCBI Taxonomy" id="2604572"/>
    <lineage>
        <taxon>Bacteria</taxon>
        <taxon>Bacillati</taxon>
        <taxon>Actinomycetota</taxon>
        <taxon>Actinomycetes</taxon>
        <taxon>Streptosporangiales</taxon>
        <taxon>Thermomonosporaceae</taxon>
        <taxon>Actinomadura</taxon>
    </lineage>
</organism>
<dbReference type="CDD" id="cd17535">
    <property type="entry name" value="REC_NarL-like"/>
    <property type="match status" value="1"/>
</dbReference>
<dbReference type="InterPro" id="IPR001789">
    <property type="entry name" value="Sig_transdc_resp-reg_receiver"/>
</dbReference>
<dbReference type="SUPFAM" id="SSF52172">
    <property type="entry name" value="CheY-like"/>
    <property type="match status" value="1"/>
</dbReference>
<dbReference type="GO" id="GO:0006355">
    <property type="term" value="P:regulation of DNA-templated transcription"/>
    <property type="evidence" value="ECO:0007669"/>
    <property type="project" value="InterPro"/>
</dbReference>
<feature type="domain" description="HTH luxR-type" evidence="6">
    <location>
        <begin position="153"/>
        <end position="218"/>
    </location>
</feature>